<proteinExistence type="predicted"/>
<keyword evidence="2" id="KW-1185">Reference proteome</keyword>
<comment type="caution">
    <text evidence="1">The sequence shown here is derived from an EMBL/GenBank/DDBJ whole genome shotgun (WGS) entry which is preliminary data.</text>
</comment>
<name>A0ACC2KUS1_PERAE</name>
<accession>A0ACC2KUS1</accession>
<organism evidence="1 2">
    <name type="scientific">Persea americana</name>
    <name type="common">Avocado</name>
    <dbReference type="NCBI Taxonomy" id="3435"/>
    <lineage>
        <taxon>Eukaryota</taxon>
        <taxon>Viridiplantae</taxon>
        <taxon>Streptophyta</taxon>
        <taxon>Embryophyta</taxon>
        <taxon>Tracheophyta</taxon>
        <taxon>Spermatophyta</taxon>
        <taxon>Magnoliopsida</taxon>
        <taxon>Magnoliidae</taxon>
        <taxon>Laurales</taxon>
        <taxon>Lauraceae</taxon>
        <taxon>Persea</taxon>
    </lineage>
</organism>
<dbReference type="EMBL" id="CM056819">
    <property type="protein sequence ID" value="KAJ8624524.1"/>
    <property type="molecule type" value="Genomic_DNA"/>
</dbReference>
<dbReference type="Proteomes" id="UP001234297">
    <property type="component" value="Chromosome 11"/>
</dbReference>
<sequence length="296" mass="32518">MLEGSWNLKVGIWVLRDTAGVYNILAGSYCKDSDLRWGLLWVSRGSGGKDHHSKVLTSKGLRDRRVRLSVPTAIQFYDLQDRLGCDQSSKVVDWLIQAAADAIAELPLLSLAASARTLSAVAASASLPSLQFNNLSPFPWPCKKPEVERLFEGHVLNGIGGIGAVVRASQIFCCYWFNGQKTMEKKLMVVSEVQCTVLEVKVIEGLGTTIDVVLVNGVLHEGDQIVFCGMQGPIVTTIRALLTPHPMKELRVKLEAVIELLEVTPHATIESLDLLPPFNCRCQWIRASGCVIQLQL</sequence>
<evidence type="ECO:0000313" key="1">
    <source>
        <dbReference type="EMBL" id="KAJ8624524.1"/>
    </source>
</evidence>
<protein>
    <submittedName>
        <fullName evidence="1">Uncharacterized protein</fullName>
    </submittedName>
</protein>
<evidence type="ECO:0000313" key="2">
    <source>
        <dbReference type="Proteomes" id="UP001234297"/>
    </source>
</evidence>
<reference evidence="1 2" key="1">
    <citation type="journal article" date="2022" name="Hortic Res">
        <title>A haplotype resolved chromosomal level avocado genome allows analysis of novel avocado genes.</title>
        <authorList>
            <person name="Nath O."/>
            <person name="Fletcher S.J."/>
            <person name="Hayward A."/>
            <person name="Shaw L.M."/>
            <person name="Masouleh A.K."/>
            <person name="Furtado A."/>
            <person name="Henry R.J."/>
            <person name="Mitter N."/>
        </authorList>
    </citation>
    <scope>NUCLEOTIDE SEQUENCE [LARGE SCALE GENOMIC DNA]</scope>
    <source>
        <strain evidence="2">cv. Hass</strain>
    </source>
</reference>
<gene>
    <name evidence="1" type="ORF">MRB53_033054</name>
</gene>